<organism evidence="1 2">
    <name type="scientific">Phanerochaete sordida</name>
    <dbReference type="NCBI Taxonomy" id="48140"/>
    <lineage>
        <taxon>Eukaryota</taxon>
        <taxon>Fungi</taxon>
        <taxon>Dikarya</taxon>
        <taxon>Basidiomycota</taxon>
        <taxon>Agaricomycotina</taxon>
        <taxon>Agaricomycetes</taxon>
        <taxon>Polyporales</taxon>
        <taxon>Phanerochaetaceae</taxon>
        <taxon>Phanerochaete</taxon>
    </lineage>
</organism>
<name>A0A9P3LBE6_9APHY</name>
<proteinExistence type="predicted"/>
<accession>A0A9P3LBE6</accession>
<sequence>MCTLHIQVRTSFHSTQCAAIGERIVSPARFLPLRAHSISSREASKQARVRAHREAVPQNSPVYRALQACRGTICSWKAIDAPQGRPSSVCMVCGAPALGDVNTIDQASASSQPVLRPPTEGCGNYLSLLPCMPALRCGATVGAFAGCCLQRAHVRHDGSPSPVIVHDLPHPRE</sequence>
<reference evidence="1 2" key="1">
    <citation type="submission" date="2021-08" db="EMBL/GenBank/DDBJ databases">
        <title>Draft Genome Sequence of Phanerochaete sordida strain YK-624.</title>
        <authorList>
            <person name="Mori T."/>
            <person name="Dohra H."/>
            <person name="Suzuki T."/>
            <person name="Kawagishi H."/>
            <person name="Hirai H."/>
        </authorList>
    </citation>
    <scope>NUCLEOTIDE SEQUENCE [LARGE SCALE GENOMIC DNA]</scope>
    <source>
        <strain evidence="1 2">YK-624</strain>
    </source>
</reference>
<evidence type="ECO:0000313" key="2">
    <source>
        <dbReference type="Proteomes" id="UP000703269"/>
    </source>
</evidence>
<dbReference type="AlphaFoldDB" id="A0A9P3LBE6"/>
<protein>
    <submittedName>
        <fullName evidence="1">Uncharacterized protein</fullName>
    </submittedName>
</protein>
<comment type="caution">
    <text evidence="1">The sequence shown here is derived from an EMBL/GenBank/DDBJ whole genome shotgun (WGS) entry which is preliminary data.</text>
</comment>
<dbReference type="EMBL" id="BPQB01000011">
    <property type="protein sequence ID" value="GJE89125.1"/>
    <property type="molecule type" value="Genomic_DNA"/>
</dbReference>
<keyword evidence="2" id="KW-1185">Reference proteome</keyword>
<gene>
    <name evidence="1" type="ORF">PsYK624_052190</name>
</gene>
<dbReference type="Proteomes" id="UP000703269">
    <property type="component" value="Unassembled WGS sequence"/>
</dbReference>
<evidence type="ECO:0000313" key="1">
    <source>
        <dbReference type="EMBL" id="GJE89125.1"/>
    </source>
</evidence>